<gene>
    <name evidence="11" type="ORF">EJP77_12910</name>
</gene>
<keyword evidence="11" id="KW-0969">Cilium</keyword>
<sequence>MKKMAPWIITILLALILVVMAAYLVMTMNNKSSSTTSEKPKVEEKKLSADELVKVTSTMEQVKTNLSDPNYVVIMDFAFQLNDSSSKEAFDKIMNFNAKSIIIKTLADTKPNDLTGAKGKDQLANKLKNLINQTLPEGNIVQIDITNFIMSTI</sequence>
<evidence type="ECO:0000256" key="3">
    <source>
        <dbReference type="ARBA" id="ARBA00008281"/>
    </source>
</evidence>
<keyword evidence="12" id="KW-1185">Reference proteome</keyword>
<evidence type="ECO:0000256" key="2">
    <source>
        <dbReference type="ARBA" id="ARBA00004162"/>
    </source>
</evidence>
<dbReference type="Pfam" id="PF03748">
    <property type="entry name" value="FliL"/>
    <property type="match status" value="1"/>
</dbReference>
<comment type="similarity">
    <text evidence="3 10">Belongs to the FliL family.</text>
</comment>
<evidence type="ECO:0000313" key="12">
    <source>
        <dbReference type="Proteomes" id="UP000272464"/>
    </source>
</evidence>
<dbReference type="EMBL" id="RZNX01000005">
    <property type="protein sequence ID" value="RUT29719.1"/>
    <property type="molecule type" value="Genomic_DNA"/>
</dbReference>
<evidence type="ECO:0000256" key="6">
    <source>
        <dbReference type="ARBA" id="ARBA00022692"/>
    </source>
</evidence>
<keyword evidence="7 10" id="KW-0283">Flagellar rotation</keyword>
<comment type="caution">
    <text evidence="11">The sequence shown here is derived from an EMBL/GenBank/DDBJ whole genome shotgun (WGS) entry which is preliminary data.</text>
</comment>
<keyword evidence="8" id="KW-1133">Transmembrane helix</keyword>
<comment type="function">
    <text evidence="1 10">Controls the rotational direction of flagella during chemotaxis.</text>
</comment>
<evidence type="ECO:0000256" key="9">
    <source>
        <dbReference type="ARBA" id="ARBA00023136"/>
    </source>
</evidence>
<dbReference type="GO" id="GO:0005886">
    <property type="term" value="C:plasma membrane"/>
    <property type="evidence" value="ECO:0007669"/>
    <property type="project" value="UniProtKB-SubCell"/>
</dbReference>
<dbReference type="PANTHER" id="PTHR35091:SF2">
    <property type="entry name" value="FLAGELLAR PROTEIN FLIL"/>
    <property type="match status" value="1"/>
</dbReference>
<keyword evidence="11" id="KW-0282">Flagellum</keyword>
<keyword evidence="5 10" id="KW-0145">Chemotaxis</keyword>
<evidence type="ECO:0000256" key="7">
    <source>
        <dbReference type="ARBA" id="ARBA00022779"/>
    </source>
</evidence>
<dbReference type="GO" id="GO:0071978">
    <property type="term" value="P:bacterial-type flagellum-dependent swarming motility"/>
    <property type="evidence" value="ECO:0007669"/>
    <property type="project" value="TreeGrafter"/>
</dbReference>
<keyword evidence="6" id="KW-0812">Transmembrane</keyword>
<name>A0A3S1D7X3_9BACL</name>
<evidence type="ECO:0000256" key="4">
    <source>
        <dbReference type="ARBA" id="ARBA00022475"/>
    </source>
</evidence>
<evidence type="ECO:0000256" key="1">
    <source>
        <dbReference type="ARBA" id="ARBA00002254"/>
    </source>
</evidence>
<keyword evidence="4 10" id="KW-1003">Cell membrane</keyword>
<dbReference type="OrthoDB" id="2664574at2"/>
<evidence type="ECO:0000313" key="11">
    <source>
        <dbReference type="EMBL" id="RUT29719.1"/>
    </source>
</evidence>
<accession>A0A3S1D7X3</accession>
<evidence type="ECO:0000256" key="10">
    <source>
        <dbReference type="RuleBase" id="RU364125"/>
    </source>
</evidence>
<dbReference type="GO" id="GO:0009425">
    <property type="term" value="C:bacterial-type flagellum basal body"/>
    <property type="evidence" value="ECO:0007669"/>
    <property type="project" value="InterPro"/>
</dbReference>
<proteinExistence type="inferred from homology"/>
<dbReference type="AlphaFoldDB" id="A0A3S1D7X3"/>
<reference evidence="11 12" key="1">
    <citation type="submission" date="2018-12" db="EMBL/GenBank/DDBJ databases">
        <authorList>
            <person name="Sun L."/>
            <person name="Chen Z."/>
        </authorList>
    </citation>
    <scope>NUCLEOTIDE SEQUENCE [LARGE SCALE GENOMIC DNA]</scope>
    <source>
        <strain evidence="11 12">3-5-3</strain>
    </source>
</reference>
<organism evidence="11 12">
    <name type="scientific">Paenibacillus zeisoli</name>
    <dbReference type="NCBI Taxonomy" id="2496267"/>
    <lineage>
        <taxon>Bacteria</taxon>
        <taxon>Bacillati</taxon>
        <taxon>Bacillota</taxon>
        <taxon>Bacilli</taxon>
        <taxon>Bacillales</taxon>
        <taxon>Paenibacillaceae</taxon>
        <taxon>Paenibacillus</taxon>
    </lineage>
</organism>
<dbReference type="GO" id="GO:0006935">
    <property type="term" value="P:chemotaxis"/>
    <property type="evidence" value="ECO:0007669"/>
    <property type="project" value="UniProtKB-KW"/>
</dbReference>
<keyword evidence="11" id="KW-0966">Cell projection</keyword>
<dbReference type="Proteomes" id="UP000272464">
    <property type="component" value="Unassembled WGS sequence"/>
</dbReference>
<dbReference type="RefSeq" id="WP_127199666.1">
    <property type="nucleotide sequence ID" value="NZ_RZNX01000005.1"/>
</dbReference>
<dbReference type="InterPro" id="IPR005503">
    <property type="entry name" value="FliL"/>
</dbReference>
<evidence type="ECO:0000256" key="8">
    <source>
        <dbReference type="ARBA" id="ARBA00022989"/>
    </source>
</evidence>
<comment type="subcellular location">
    <subcellularLocation>
        <location evidence="2">Cell membrane</location>
        <topology evidence="2">Single-pass membrane protein</topology>
    </subcellularLocation>
</comment>
<dbReference type="PANTHER" id="PTHR35091">
    <property type="entry name" value="FLAGELLAR PROTEIN FLIL"/>
    <property type="match status" value="1"/>
</dbReference>
<protein>
    <recommendedName>
        <fullName evidence="10">Flagellar protein FliL</fullName>
    </recommendedName>
</protein>
<keyword evidence="9 10" id="KW-0472">Membrane</keyword>
<evidence type="ECO:0000256" key="5">
    <source>
        <dbReference type="ARBA" id="ARBA00022500"/>
    </source>
</evidence>